<keyword evidence="4 6" id="KW-1133">Transmembrane helix</keyword>
<keyword evidence="2" id="KW-1003">Cell membrane</keyword>
<feature type="transmembrane region" description="Helical" evidence="6">
    <location>
        <begin position="362"/>
        <end position="386"/>
    </location>
</feature>
<dbReference type="Gene3D" id="1.20.1640.10">
    <property type="entry name" value="Multidrug efflux transporter AcrB transmembrane domain"/>
    <property type="match status" value="2"/>
</dbReference>
<dbReference type="Pfam" id="PF03176">
    <property type="entry name" value="MMPL"/>
    <property type="match status" value="1"/>
</dbReference>
<dbReference type="GO" id="GO:0005886">
    <property type="term" value="C:plasma membrane"/>
    <property type="evidence" value="ECO:0007669"/>
    <property type="project" value="UniProtKB-SubCell"/>
</dbReference>
<evidence type="ECO:0000256" key="2">
    <source>
        <dbReference type="ARBA" id="ARBA00022475"/>
    </source>
</evidence>
<dbReference type="PROSITE" id="PS50156">
    <property type="entry name" value="SSD"/>
    <property type="match status" value="1"/>
</dbReference>
<evidence type="ECO:0000256" key="3">
    <source>
        <dbReference type="ARBA" id="ARBA00022692"/>
    </source>
</evidence>
<dbReference type="Pfam" id="PF12349">
    <property type="entry name" value="Sterol-sensing"/>
    <property type="match status" value="1"/>
</dbReference>
<evidence type="ECO:0000313" key="8">
    <source>
        <dbReference type="EMBL" id="PWN55663.1"/>
    </source>
</evidence>
<keyword evidence="5 6" id="KW-0472">Membrane</keyword>
<dbReference type="RefSeq" id="WP_109720587.1">
    <property type="nucleotide sequence ID" value="NZ_QEQK01000009.1"/>
</dbReference>
<accession>A0A363UJQ3</accession>
<name>A0A363UJQ3_9GAMM</name>
<feature type="transmembrane region" description="Helical" evidence="6">
    <location>
        <begin position="309"/>
        <end position="328"/>
    </location>
</feature>
<evidence type="ECO:0000256" key="4">
    <source>
        <dbReference type="ARBA" id="ARBA00022989"/>
    </source>
</evidence>
<dbReference type="SUPFAM" id="SSF82866">
    <property type="entry name" value="Multidrug efflux transporter AcrB transmembrane domain"/>
    <property type="match status" value="2"/>
</dbReference>
<evidence type="ECO:0000256" key="1">
    <source>
        <dbReference type="ARBA" id="ARBA00004651"/>
    </source>
</evidence>
<dbReference type="PANTHER" id="PTHR33406">
    <property type="entry name" value="MEMBRANE PROTEIN MJ1562-RELATED"/>
    <property type="match status" value="1"/>
</dbReference>
<dbReference type="PANTHER" id="PTHR33406:SF10">
    <property type="entry name" value="SSD DOMAIN-CONTAINING PROTEIN"/>
    <property type="match status" value="1"/>
</dbReference>
<dbReference type="InterPro" id="IPR053958">
    <property type="entry name" value="HMGCR/SNAP/NPC1-like_SSD"/>
</dbReference>
<feature type="transmembrane region" description="Helical" evidence="6">
    <location>
        <begin position="699"/>
        <end position="717"/>
    </location>
</feature>
<dbReference type="Proteomes" id="UP000251800">
    <property type="component" value="Unassembled WGS sequence"/>
</dbReference>
<feature type="transmembrane region" description="Helical" evidence="6">
    <location>
        <begin position="751"/>
        <end position="772"/>
    </location>
</feature>
<gene>
    <name evidence="8" type="ORF">DEH80_11190</name>
</gene>
<dbReference type="EMBL" id="QEQK01000009">
    <property type="protein sequence ID" value="PWN55663.1"/>
    <property type="molecule type" value="Genomic_DNA"/>
</dbReference>
<feature type="transmembrane region" description="Helical" evidence="6">
    <location>
        <begin position="406"/>
        <end position="427"/>
    </location>
</feature>
<feature type="transmembrane region" description="Helical" evidence="6">
    <location>
        <begin position="334"/>
        <end position="355"/>
    </location>
</feature>
<keyword evidence="9" id="KW-1185">Reference proteome</keyword>
<proteinExistence type="predicted"/>
<reference evidence="8 9" key="1">
    <citation type="submission" date="2018-05" db="EMBL/GenBank/DDBJ databases">
        <title>Abyssibacter profundi OUC007T gen. nov., sp. nov, a marine bacterium isolated from seawater of the Mariana Trench.</title>
        <authorList>
            <person name="Zhou S."/>
        </authorList>
    </citation>
    <scope>NUCLEOTIDE SEQUENCE [LARGE SCALE GENOMIC DNA]</scope>
    <source>
        <strain evidence="8 9">OUC007</strain>
    </source>
</reference>
<evidence type="ECO:0000259" key="7">
    <source>
        <dbReference type="PROSITE" id="PS50156"/>
    </source>
</evidence>
<organism evidence="8 9">
    <name type="scientific">Abyssibacter profundi</name>
    <dbReference type="NCBI Taxonomy" id="2182787"/>
    <lineage>
        <taxon>Bacteria</taxon>
        <taxon>Pseudomonadati</taxon>
        <taxon>Pseudomonadota</taxon>
        <taxon>Gammaproteobacteria</taxon>
        <taxon>Chromatiales</taxon>
        <taxon>Oceanococcaceae</taxon>
        <taxon>Abyssibacter</taxon>
    </lineage>
</organism>
<feature type="transmembrane region" description="Helical" evidence="6">
    <location>
        <begin position="723"/>
        <end position="744"/>
    </location>
</feature>
<keyword evidence="3 6" id="KW-0812">Transmembrane</keyword>
<dbReference type="InterPro" id="IPR000731">
    <property type="entry name" value="SSD"/>
</dbReference>
<feature type="transmembrane region" description="Helical" evidence="6">
    <location>
        <begin position="827"/>
        <end position="847"/>
    </location>
</feature>
<feature type="domain" description="SSD" evidence="7">
    <location>
        <begin position="333"/>
        <end position="460"/>
    </location>
</feature>
<dbReference type="InterPro" id="IPR050545">
    <property type="entry name" value="Mycobact_MmpL"/>
</dbReference>
<comment type="subcellular location">
    <subcellularLocation>
        <location evidence="1">Cell membrane</location>
        <topology evidence="1">Multi-pass membrane protein</topology>
    </subcellularLocation>
</comment>
<sequence length="855" mass="93386">MASEGSSLTNSPVARAILGVVEPLVFGKPALTLFVLAALTVFFGYHAARIQPDAGYEKTIPMEHPYMGAFKEYYSEFGGANLVLVALMQKEGEIYNERFLSTLKQVTDEVFFLPNIDRPRVMSLFTPNVRFVEITEQGFEGGDVIPSDYAPSPQMFDIIKSNVSKAQIIGRLVSEDETGAMVVSELLEVDPQTGKQVDYTHVADLLETIRGRIESPTVWEYRLREPSGDMEAGTVVGRDYSEPGRLERWFGEQTVTLPQTSGETETVTFNNRDLEIVAADNPEYNPNLQVHIVGFAKVVGDITDATLEVVGFFGLALLMTSLLLWGYTGSMKMAFLPMACSIVAVIWEFGLLSLFGLGLDPFAILVPFLVLAVSVSHGVQYVNAWVAEVGHGSSSFDASLETFRRLAIPGTVALITDVAGFATIALIDIQIIQEMSANAAFGVAAIIITNKILMPAWLTYMRIGDLQAFERKQQVRENLLAPMWGFVAKITRPVPAACAIIVGVLLLGWAFYMYPKLQVGDALEGTPELRPDSRFNQDARAIGHNFSIGIDILKVIAEADADACVNFDVVEEIDRFAWRMDNVEGVASTLSVLDYAKMVYRGLNEARLSAEVLPRNQFSLAQSTALVPTTSGLLNGDCSAMAIFIFTEDHRAETISRIVDAVKQYEEETSDTDAVSFRLATGNVGVMAATNEVVEEQELMVVFWVYVVVISFIWLSFRNLSSVLSIVLPLSLVSMMAYGVMAYLGIGLKVATLPVVALAVGIGVDYGIYIYATLEEGVKSGKTIEQALVDTLGKTGKAVVFTGIALGLSVATWLFSQLQFQADMGILLVFMFTANMFGAILLLPAIARFTMKQPG</sequence>
<feature type="transmembrane region" description="Helical" evidence="6">
    <location>
        <begin position="798"/>
        <end position="815"/>
    </location>
</feature>
<feature type="transmembrane region" description="Helical" evidence="6">
    <location>
        <begin position="439"/>
        <end position="460"/>
    </location>
</feature>
<evidence type="ECO:0000256" key="5">
    <source>
        <dbReference type="ARBA" id="ARBA00023136"/>
    </source>
</evidence>
<dbReference type="AlphaFoldDB" id="A0A363UJQ3"/>
<feature type="transmembrane region" description="Helical" evidence="6">
    <location>
        <begin position="494"/>
        <end position="514"/>
    </location>
</feature>
<dbReference type="OrthoDB" id="5963930at2"/>
<evidence type="ECO:0000256" key="6">
    <source>
        <dbReference type="SAM" id="Phobius"/>
    </source>
</evidence>
<evidence type="ECO:0000313" key="9">
    <source>
        <dbReference type="Proteomes" id="UP000251800"/>
    </source>
</evidence>
<comment type="caution">
    <text evidence="8">The sequence shown here is derived from an EMBL/GenBank/DDBJ whole genome shotgun (WGS) entry which is preliminary data.</text>
</comment>
<dbReference type="InterPro" id="IPR004869">
    <property type="entry name" value="MMPL_dom"/>
</dbReference>
<feature type="transmembrane region" description="Helical" evidence="6">
    <location>
        <begin position="30"/>
        <end position="48"/>
    </location>
</feature>
<protein>
    <recommendedName>
        <fullName evidence="7">SSD domain-containing protein</fullName>
    </recommendedName>
</protein>